<proteinExistence type="predicted"/>
<accession>A0A5J4V611</accession>
<protein>
    <submittedName>
        <fullName evidence="1">Uncharacterized protein</fullName>
    </submittedName>
</protein>
<comment type="caution">
    <text evidence="1">The sequence shown here is derived from an EMBL/GenBank/DDBJ whole genome shotgun (WGS) entry which is preliminary data.</text>
</comment>
<evidence type="ECO:0000313" key="2">
    <source>
        <dbReference type="Proteomes" id="UP000324800"/>
    </source>
</evidence>
<evidence type="ECO:0000313" key="1">
    <source>
        <dbReference type="EMBL" id="KAA6377824.1"/>
    </source>
</evidence>
<organism evidence="1 2">
    <name type="scientific">Streblomastix strix</name>
    <dbReference type="NCBI Taxonomy" id="222440"/>
    <lineage>
        <taxon>Eukaryota</taxon>
        <taxon>Metamonada</taxon>
        <taxon>Preaxostyla</taxon>
        <taxon>Oxymonadida</taxon>
        <taxon>Streblomastigidae</taxon>
        <taxon>Streblomastix</taxon>
    </lineage>
</organism>
<dbReference type="EMBL" id="SNRW01009556">
    <property type="protein sequence ID" value="KAA6377824.1"/>
    <property type="molecule type" value="Genomic_DNA"/>
</dbReference>
<sequence>MLTRVNITVACVTMKFHRVKLLRVEYVNVSKDYVIEIIVNIRKENQTISNIQRRELMLQLSGQVAQQH</sequence>
<gene>
    <name evidence="1" type="ORF">EZS28_026649</name>
</gene>
<reference evidence="1 2" key="1">
    <citation type="submission" date="2019-03" db="EMBL/GenBank/DDBJ databases">
        <title>Single cell metagenomics reveals metabolic interactions within the superorganism composed of flagellate Streblomastix strix and complex community of Bacteroidetes bacteria on its surface.</title>
        <authorList>
            <person name="Treitli S.C."/>
            <person name="Kolisko M."/>
            <person name="Husnik F."/>
            <person name="Keeling P."/>
            <person name="Hampl V."/>
        </authorList>
    </citation>
    <scope>NUCLEOTIDE SEQUENCE [LARGE SCALE GENOMIC DNA]</scope>
    <source>
        <strain evidence="1">ST1C</strain>
    </source>
</reference>
<name>A0A5J4V611_9EUKA</name>
<dbReference type="AlphaFoldDB" id="A0A5J4V611"/>
<dbReference type="Proteomes" id="UP000324800">
    <property type="component" value="Unassembled WGS sequence"/>
</dbReference>